<evidence type="ECO:0000256" key="5">
    <source>
        <dbReference type="ARBA" id="ARBA00022519"/>
    </source>
</evidence>
<dbReference type="AlphaFoldDB" id="A0A7L5E3F0"/>
<evidence type="ECO:0000313" key="11">
    <source>
        <dbReference type="EMBL" id="QJD97541.1"/>
    </source>
</evidence>
<dbReference type="InterPro" id="IPR047817">
    <property type="entry name" value="ABC2_TM_bact-type"/>
</dbReference>
<evidence type="ECO:0000256" key="2">
    <source>
        <dbReference type="ARBA" id="ARBA00007783"/>
    </source>
</evidence>
<dbReference type="GO" id="GO:0015920">
    <property type="term" value="P:lipopolysaccharide transport"/>
    <property type="evidence" value="ECO:0007669"/>
    <property type="project" value="TreeGrafter"/>
</dbReference>
<reference evidence="11 12" key="1">
    <citation type="submission" date="2020-04" db="EMBL/GenBank/DDBJ databases">
        <title>Genome sequencing of novel species.</title>
        <authorList>
            <person name="Heo J."/>
            <person name="Kim S.-J."/>
            <person name="Kim J.-S."/>
            <person name="Hong S.-B."/>
            <person name="Kwon S.-W."/>
        </authorList>
    </citation>
    <scope>NUCLEOTIDE SEQUENCE [LARGE SCALE GENOMIC DNA]</scope>
    <source>
        <strain evidence="11 12">F39-2</strain>
    </source>
</reference>
<keyword evidence="8 9" id="KW-0472">Membrane</keyword>
<feature type="transmembrane region" description="Helical" evidence="9">
    <location>
        <begin position="204"/>
        <end position="225"/>
    </location>
</feature>
<evidence type="ECO:0000256" key="4">
    <source>
        <dbReference type="ARBA" id="ARBA00022475"/>
    </source>
</evidence>
<comment type="subcellular location">
    <subcellularLocation>
        <location evidence="1">Cell inner membrane</location>
        <topology evidence="1">Multi-pass membrane protein</topology>
    </subcellularLocation>
    <subcellularLocation>
        <location evidence="9">Cell membrane</location>
        <topology evidence="9">Multi-pass membrane protein</topology>
    </subcellularLocation>
</comment>
<comment type="similarity">
    <text evidence="2 9">Belongs to the ABC-2 integral membrane protein family.</text>
</comment>
<dbReference type="Proteomes" id="UP000503278">
    <property type="component" value="Chromosome"/>
</dbReference>
<feature type="domain" description="ABC transmembrane type-2" evidence="10">
    <location>
        <begin position="59"/>
        <end position="284"/>
    </location>
</feature>
<proteinExistence type="inferred from homology"/>
<evidence type="ECO:0000256" key="3">
    <source>
        <dbReference type="ARBA" id="ARBA00022448"/>
    </source>
</evidence>
<dbReference type="PRINTS" id="PR00164">
    <property type="entry name" value="ABC2TRNSPORT"/>
</dbReference>
<evidence type="ECO:0000256" key="6">
    <source>
        <dbReference type="ARBA" id="ARBA00022692"/>
    </source>
</evidence>
<dbReference type="Pfam" id="PF01061">
    <property type="entry name" value="ABC2_membrane"/>
    <property type="match status" value="1"/>
</dbReference>
<dbReference type="InterPro" id="IPR000412">
    <property type="entry name" value="ABC_2_transport"/>
</dbReference>
<evidence type="ECO:0000256" key="1">
    <source>
        <dbReference type="ARBA" id="ARBA00004429"/>
    </source>
</evidence>
<dbReference type="PANTHER" id="PTHR30413:SF8">
    <property type="entry name" value="TRANSPORT PERMEASE PROTEIN"/>
    <property type="match status" value="1"/>
</dbReference>
<evidence type="ECO:0000256" key="9">
    <source>
        <dbReference type="RuleBase" id="RU361157"/>
    </source>
</evidence>
<feature type="transmembrane region" description="Helical" evidence="9">
    <location>
        <begin position="136"/>
        <end position="162"/>
    </location>
</feature>
<gene>
    <name evidence="11" type="ORF">HH214_17510</name>
</gene>
<feature type="transmembrane region" description="Helical" evidence="9">
    <location>
        <begin position="263"/>
        <end position="281"/>
    </location>
</feature>
<keyword evidence="4 9" id="KW-1003">Cell membrane</keyword>
<protein>
    <recommendedName>
        <fullName evidence="9">Transport permease protein</fullName>
    </recommendedName>
</protein>
<keyword evidence="7 9" id="KW-1133">Transmembrane helix</keyword>
<keyword evidence="3 9" id="KW-0813">Transport</keyword>
<feature type="transmembrane region" description="Helical" evidence="9">
    <location>
        <begin position="62"/>
        <end position="86"/>
    </location>
</feature>
<keyword evidence="12" id="KW-1185">Reference proteome</keyword>
<keyword evidence="5" id="KW-0997">Cell inner membrane</keyword>
<dbReference type="PANTHER" id="PTHR30413">
    <property type="entry name" value="INNER MEMBRANE TRANSPORT PERMEASE"/>
    <property type="match status" value="1"/>
</dbReference>
<evidence type="ECO:0000313" key="12">
    <source>
        <dbReference type="Proteomes" id="UP000503278"/>
    </source>
</evidence>
<keyword evidence="6 9" id="KW-0812">Transmembrane</keyword>
<dbReference type="RefSeq" id="WP_169609807.1">
    <property type="nucleotide sequence ID" value="NZ_CP051682.1"/>
</dbReference>
<dbReference type="KEGG" id="mrob:HH214_17510"/>
<dbReference type="PROSITE" id="PS51012">
    <property type="entry name" value="ABC_TM2"/>
    <property type="match status" value="1"/>
</dbReference>
<accession>A0A7L5E3F0</accession>
<comment type="caution">
    <text evidence="9">Lacks conserved residue(s) required for the propagation of feature annotation.</text>
</comment>
<dbReference type="EMBL" id="CP051682">
    <property type="protein sequence ID" value="QJD97541.1"/>
    <property type="molecule type" value="Genomic_DNA"/>
</dbReference>
<evidence type="ECO:0000256" key="8">
    <source>
        <dbReference type="ARBA" id="ARBA00023136"/>
    </source>
</evidence>
<dbReference type="GO" id="GO:0140359">
    <property type="term" value="F:ABC-type transporter activity"/>
    <property type="evidence" value="ECO:0007669"/>
    <property type="project" value="InterPro"/>
</dbReference>
<name>A0A7L5E3F0_9SPHI</name>
<sequence>MNKIDTIDPVEDAEGYWNIDIQPLGSMFDLKLLDVWHYRDLFWLLVRRDFVSFYKQTVLGPLWFFVQPLFTTFIYSYIFGSLAGIATDGIPRPLFYIAGITWWNYFSECLNRTASVFRENAHVFGKVYFPRMIMPLSIVCSSLIKFAVQILMLLFFMLWYAITDGTFHMNSYALLFPVLVLLMALQGLGLGMIVSSLTTKYRDLIFLVGFGVQLLMYGTTVVYPLSAAPQQYKWLISINPITPILEAFRYGFFGAGSFSWESLGLSALITLIITFIGVIIFSKVERTFIDTV</sequence>
<organism evidence="11 12">
    <name type="scientific">Mucilaginibacter robiniae</name>
    <dbReference type="NCBI Taxonomy" id="2728022"/>
    <lineage>
        <taxon>Bacteria</taxon>
        <taxon>Pseudomonadati</taxon>
        <taxon>Bacteroidota</taxon>
        <taxon>Sphingobacteriia</taxon>
        <taxon>Sphingobacteriales</taxon>
        <taxon>Sphingobacteriaceae</taxon>
        <taxon>Mucilaginibacter</taxon>
    </lineage>
</organism>
<dbReference type="GO" id="GO:0043190">
    <property type="term" value="C:ATP-binding cassette (ABC) transporter complex"/>
    <property type="evidence" value="ECO:0007669"/>
    <property type="project" value="InterPro"/>
</dbReference>
<evidence type="ECO:0000259" key="10">
    <source>
        <dbReference type="PROSITE" id="PS51012"/>
    </source>
</evidence>
<feature type="transmembrane region" description="Helical" evidence="9">
    <location>
        <begin position="174"/>
        <end position="197"/>
    </location>
</feature>
<evidence type="ECO:0000256" key="7">
    <source>
        <dbReference type="ARBA" id="ARBA00022989"/>
    </source>
</evidence>
<dbReference type="InterPro" id="IPR013525">
    <property type="entry name" value="ABC2_TM"/>
</dbReference>